<protein>
    <submittedName>
        <fullName evidence="1">Uncharacterized protein</fullName>
    </submittedName>
</protein>
<dbReference type="Proteomes" id="UP000784294">
    <property type="component" value="Unassembled WGS sequence"/>
</dbReference>
<evidence type="ECO:0000313" key="2">
    <source>
        <dbReference type="Proteomes" id="UP000784294"/>
    </source>
</evidence>
<proteinExistence type="predicted"/>
<keyword evidence="2" id="KW-1185">Reference proteome</keyword>
<name>A0A448XD36_9PLAT</name>
<gene>
    <name evidence="1" type="ORF">PXEA_LOCUS27363</name>
</gene>
<evidence type="ECO:0000313" key="1">
    <source>
        <dbReference type="EMBL" id="VEL33923.1"/>
    </source>
</evidence>
<organism evidence="1 2">
    <name type="scientific">Protopolystoma xenopodis</name>
    <dbReference type="NCBI Taxonomy" id="117903"/>
    <lineage>
        <taxon>Eukaryota</taxon>
        <taxon>Metazoa</taxon>
        <taxon>Spiralia</taxon>
        <taxon>Lophotrochozoa</taxon>
        <taxon>Platyhelminthes</taxon>
        <taxon>Monogenea</taxon>
        <taxon>Polyopisthocotylea</taxon>
        <taxon>Polystomatidea</taxon>
        <taxon>Polystomatidae</taxon>
        <taxon>Protopolystoma</taxon>
    </lineage>
</organism>
<comment type="caution">
    <text evidence="1">The sequence shown here is derived from an EMBL/GenBank/DDBJ whole genome shotgun (WGS) entry which is preliminary data.</text>
</comment>
<accession>A0A448XD36</accession>
<sequence>MNRASRAAELTPPILCLSPTAKFTLYRLSQRRMSSFCILMHTESDKAGESKESRADRAIHFHCYLLLKLSTSALLGLLTTSSGPGDRRDWNIGGGERSLGVEVLSDKVEDEM</sequence>
<reference evidence="1" key="1">
    <citation type="submission" date="2018-11" db="EMBL/GenBank/DDBJ databases">
        <authorList>
            <consortium name="Pathogen Informatics"/>
        </authorList>
    </citation>
    <scope>NUCLEOTIDE SEQUENCE</scope>
</reference>
<dbReference type="EMBL" id="CAAALY010246670">
    <property type="protein sequence ID" value="VEL33923.1"/>
    <property type="molecule type" value="Genomic_DNA"/>
</dbReference>
<dbReference type="AlphaFoldDB" id="A0A448XD36"/>